<comment type="caution">
    <text evidence="2">The sequence shown here is derived from an EMBL/GenBank/DDBJ whole genome shotgun (WGS) entry which is preliminary data.</text>
</comment>
<feature type="region of interest" description="Disordered" evidence="1">
    <location>
        <begin position="1"/>
        <end position="33"/>
    </location>
</feature>
<keyword evidence="3" id="KW-1185">Reference proteome</keyword>
<proteinExistence type="predicted"/>
<name>A0ABQ5MQ11_9MICC</name>
<sequence>MASAWIGPGASAWLDPGAAPQDETAGTSASAHVKRATAIHRAMAGILKSSNPYAPMVSPVHHCRRLIR</sequence>
<reference evidence="2 3" key="1">
    <citation type="journal article" date="2023" name="Int. J. Syst. Evol. Microbiol.">
        <title>Arthrobacter mangrovi sp. nov., an actinobacterium isolated from the rhizosphere of a mangrove.</title>
        <authorList>
            <person name="Hamada M."/>
            <person name="Saitou S."/>
            <person name="Enomoto N."/>
            <person name="Nanri K."/>
            <person name="Hidaka K."/>
            <person name="Miura T."/>
            <person name="Tamura T."/>
        </authorList>
    </citation>
    <scope>NUCLEOTIDE SEQUENCE [LARGE SCALE GENOMIC DNA]</scope>
    <source>
        <strain evidence="2 3">NBRC 112813</strain>
    </source>
</reference>
<accession>A0ABQ5MQ11</accession>
<organism evidence="2 3">
    <name type="scientific">Arthrobacter mangrovi</name>
    <dbReference type="NCBI Taxonomy" id="2966350"/>
    <lineage>
        <taxon>Bacteria</taxon>
        <taxon>Bacillati</taxon>
        <taxon>Actinomycetota</taxon>
        <taxon>Actinomycetes</taxon>
        <taxon>Micrococcales</taxon>
        <taxon>Micrococcaceae</taxon>
        <taxon>Arthrobacter</taxon>
    </lineage>
</organism>
<dbReference type="Proteomes" id="UP001209654">
    <property type="component" value="Unassembled WGS sequence"/>
</dbReference>
<protein>
    <submittedName>
        <fullName evidence="2">Uncharacterized protein</fullName>
    </submittedName>
</protein>
<dbReference type="EMBL" id="BRVS01000002">
    <property type="protein sequence ID" value="GLB66080.1"/>
    <property type="molecule type" value="Genomic_DNA"/>
</dbReference>
<evidence type="ECO:0000313" key="2">
    <source>
        <dbReference type="EMBL" id="GLB66080.1"/>
    </source>
</evidence>
<evidence type="ECO:0000256" key="1">
    <source>
        <dbReference type="SAM" id="MobiDB-lite"/>
    </source>
</evidence>
<evidence type="ECO:0000313" key="3">
    <source>
        <dbReference type="Proteomes" id="UP001209654"/>
    </source>
</evidence>
<gene>
    <name evidence="2" type="ORF">AHIS1636_05190</name>
</gene>